<dbReference type="InterPro" id="IPR001509">
    <property type="entry name" value="Epimerase_deHydtase"/>
</dbReference>
<dbReference type="Gene3D" id="3.40.50.720">
    <property type="entry name" value="NAD(P)-binding Rossmann-like Domain"/>
    <property type="match status" value="1"/>
</dbReference>
<dbReference type="EMBL" id="JACHMH010000001">
    <property type="protein sequence ID" value="MBB4678448.1"/>
    <property type="molecule type" value="Genomic_DNA"/>
</dbReference>
<name>A0A7W7CC80_9PSEU</name>
<evidence type="ECO:0000259" key="1">
    <source>
        <dbReference type="Pfam" id="PF01370"/>
    </source>
</evidence>
<reference evidence="2 3" key="1">
    <citation type="submission" date="2020-08" db="EMBL/GenBank/DDBJ databases">
        <title>Sequencing the genomes of 1000 actinobacteria strains.</title>
        <authorList>
            <person name="Klenk H.-P."/>
        </authorList>
    </citation>
    <scope>NUCLEOTIDE SEQUENCE [LARGE SCALE GENOMIC DNA]</scope>
    <source>
        <strain evidence="2 3">DSM 44230</strain>
    </source>
</reference>
<sequence length="304" mass="32154">MTGQRAIIFGGTGFVGSHIADNLAGHGWTVLTTARGTPSPTHPFQPLDLATTATAELAAFLDGHRPDLVVNATGSSWGLTDDQMSTRCLTLTRQLLTALTQAHCSPRLVHMGSVLEYGPTPPGTAVSSQGPPPETGYGRAKLAASQAVIAAPNAVVLRLSNAVGPRLPGSSLLGKVATTLIQAARDREPARLTLSRLTAHRDYLDVRDAAEAVRAAATADVSGEIIDVGRGNAVPVRSLVDLLIEVAGIPAVLTEHDNRDWRSTMDWIQVDPTRAAALLHWHPRHTLREAIGTFWAAANQVTAH</sequence>
<dbReference type="InterPro" id="IPR050177">
    <property type="entry name" value="Lipid_A_modif_metabolic_enz"/>
</dbReference>
<dbReference type="InterPro" id="IPR036291">
    <property type="entry name" value="NAD(P)-bd_dom_sf"/>
</dbReference>
<gene>
    <name evidence="2" type="ORF">HNR67_004566</name>
</gene>
<proteinExistence type="predicted"/>
<accession>A0A7W7CC80</accession>
<feature type="domain" description="NAD-dependent epimerase/dehydratase" evidence="1">
    <location>
        <begin position="7"/>
        <end position="229"/>
    </location>
</feature>
<dbReference type="Proteomes" id="UP000533598">
    <property type="component" value="Unassembled WGS sequence"/>
</dbReference>
<evidence type="ECO:0000313" key="3">
    <source>
        <dbReference type="Proteomes" id="UP000533598"/>
    </source>
</evidence>
<dbReference type="Gene3D" id="3.90.25.10">
    <property type="entry name" value="UDP-galactose 4-epimerase, domain 1"/>
    <property type="match status" value="1"/>
</dbReference>
<protein>
    <submittedName>
        <fullName evidence="2">dTDP-6-deoxy-L-talose 4-dehydrogenase [NAD(P)+]</fullName>
        <ecNumber evidence="2">1.1.1.344</ecNumber>
    </submittedName>
</protein>
<dbReference type="GO" id="GO:0016491">
    <property type="term" value="F:oxidoreductase activity"/>
    <property type="evidence" value="ECO:0007669"/>
    <property type="project" value="UniProtKB-KW"/>
</dbReference>
<dbReference type="EC" id="1.1.1.344" evidence="2"/>
<evidence type="ECO:0000313" key="2">
    <source>
        <dbReference type="EMBL" id="MBB4678448.1"/>
    </source>
</evidence>
<dbReference type="RefSeq" id="WP_185004281.1">
    <property type="nucleotide sequence ID" value="NZ_BAAAUI010000066.1"/>
</dbReference>
<dbReference type="PANTHER" id="PTHR43245">
    <property type="entry name" value="BIFUNCTIONAL POLYMYXIN RESISTANCE PROTEIN ARNA"/>
    <property type="match status" value="1"/>
</dbReference>
<organism evidence="2 3">
    <name type="scientific">Crossiella cryophila</name>
    <dbReference type="NCBI Taxonomy" id="43355"/>
    <lineage>
        <taxon>Bacteria</taxon>
        <taxon>Bacillati</taxon>
        <taxon>Actinomycetota</taxon>
        <taxon>Actinomycetes</taxon>
        <taxon>Pseudonocardiales</taxon>
        <taxon>Pseudonocardiaceae</taxon>
        <taxon>Crossiella</taxon>
    </lineage>
</organism>
<dbReference type="AlphaFoldDB" id="A0A7W7CC80"/>
<dbReference type="Pfam" id="PF01370">
    <property type="entry name" value="Epimerase"/>
    <property type="match status" value="1"/>
</dbReference>
<keyword evidence="2" id="KW-0560">Oxidoreductase</keyword>
<keyword evidence="3" id="KW-1185">Reference proteome</keyword>
<dbReference type="SUPFAM" id="SSF51735">
    <property type="entry name" value="NAD(P)-binding Rossmann-fold domains"/>
    <property type="match status" value="1"/>
</dbReference>
<comment type="caution">
    <text evidence="2">The sequence shown here is derived from an EMBL/GenBank/DDBJ whole genome shotgun (WGS) entry which is preliminary data.</text>
</comment>